<dbReference type="Pfam" id="PF02517">
    <property type="entry name" value="Rce1-like"/>
    <property type="match status" value="1"/>
</dbReference>
<reference evidence="3 4" key="1">
    <citation type="submission" date="2022-01" db="EMBL/GenBank/DDBJ databases">
        <title>Whole genome-based taxonomy of the Shewanellaceae.</title>
        <authorList>
            <person name="Martin-Rodriguez A.J."/>
        </authorList>
    </citation>
    <scope>NUCLEOTIDE SEQUENCE [LARGE SCALE GENOMIC DNA]</scope>
    <source>
        <strain evidence="3 4">DSM 24955</strain>
    </source>
</reference>
<keyword evidence="4" id="KW-1185">Reference proteome</keyword>
<evidence type="ECO:0000256" key="1">
    <source>
        <dbReference type="SAM" id="Phobius"/>
    </source>
</evidence>
<accession>A0ABT0KKD1</accession>
<dbReference type="PANTHER" id="PTHR36435:SF1">
    <property type="entry name" value="CAAX AMINO TERMINAL PROTEASE FAMILY PROTEIN"/>
    <property type="match status" value="1"/>
</dbReference>
<evidence type="ECO:0000313" key="3">
    <source>
        <dbReference type="EMBL" id="MCL1044184.1"/>
    </source>
</evidence>
<gene>
    <name evidence="3" type="ORF">L2737_02400</name>
</gene>
<keyword evidence="1" id="KW-0472">Membrane</keyword>
<protein>
    <submittedName>
        <fullName evidence="3">CPBP family intramembrane metalloprotease</fullName>
    </submittedName>
</protein>
<evidence type="ECO:0000259" key="2">
    <source>
        <dbReference type="Pfam" id="PF02517"/>
    </source>
</evidence>
<name>A0ABT0KKD1_9GAMM</name>
<feature type="transmembrane region" description="Helical" evidence="1">
    <location>
        <begin position="107"/>
        <end position="126"/>
    </location>
</feature>
<keyword evidence="3" id="KW-0645">Protease</keyword>
<dbReference type="InterPro" id="IPR052710">
    <property type="entry name" value="CAAX_protease"/>
</dbReference>
<organism evidence="3 4">
    <name type="scientific">Shewanella electrodiphila</name>
    <dbReference type="NCBI Taxonomy" id="934143"/>
    <lineage>
        <taxon>Bacteria</taxon>
        <taxon>Pseudomonadati</taxon>
        <taxon>Pseudomonadota</taxon>
        <taxon>Gammaproteobacteria</taxon>
        <taxon>Alteromonadales</taxon>
        <taxon>Shewanellaceae</taxon>
        <taxon>Shewanella</taxon>
    </lineage>
</organism>
<evidence type="ECO:0000313" key="4">
    <source>
        <dbReference type="Proteomes" id="UP001202134"/>
    </source>
</evidence>
<feature type="transmembrane region" description="Helical" evidence="1">
    <location>
        <begin position="166"/>
        <end position="186"/>
    </location>
</feature>
<dbReference type="RefSeq" id="WP_248954641.1">
    <property type="nucleotide sequence ID" value="NZ_JAKIKU010000001.1"/>
</dbReference>
<dbReference type="Proteomes" id="UP001202134">
    <property type="component" value="Unassembled WGS sequence"/>
</dbReference>
<keyword evidence="3" id="KW-0378">Hydrolase</keyword>
<dbReference type="InterPro" id="IPR003675">
    <property type="entry name" value="Rce1/LyrA-like_dom"/>
</dbReference>
<dbReference type="PANTHER" id="PTHR36435">
    <property type="entry name" value="SLR1288 PROTEIN"/>
    <property type="match status" value="1"/>
</dbReference>
<feature type="transmembrane region" description="Helical" evidence="1">
    <location>
        <begin position="46"/>
        <end position="64"/>
    </location>
</feature>
<feature type="transmembrane region" description="Helical" evidence="1">
    <location>
        <begin position="138"/>
        <end position="160"/>
    </location>
</feature>
<feature type="domain" description="CAAX prenyl protease 2/Lysostaphin resistance protein A-like" evidence="2">
    <location>
        <begin position="108"/>
        <end position="205"/>
    </location>
</feature>
<feature type="transmembrane region" description="Helical" evidence="1">
    <location>
        <begin position="224"/>
        <end position="241"/>
    </location>
</feature>
<keyword evidence="1" id="KW-0812">Transmembrane</keyword>
<dbReference type="EMBL" id="JAKIKU010000001">
    <property type="protein sequence ID" value="MCL1044184.1"/>
    <property type="molecule type" value="Genomic_DNA"/>
</dbReference>
<dbReference type="GO" id="GO:0008237">
    <property type="term" value="F:metallopeptidase activity"/>
    <property type="evidence" value="ECO:0007669"/>
    <property type="project" value="UniProtKB-KW"/>
</dbReference>
<feature type="transmembrane region" description="Helical" evidence="1">
    <location>
        <begin position="84"/>
        <end position="101"/>
    </location>
</feature>
<feature type="transmembrane region" description="Helical" evidence="1">
    <location>
        <begin position="198"/>
        <end position="218"/>
    </location>
</feature>
<comment type="caution">
    <text evidence="3">The sequence shown here is derived from an EMBL/GenBank/DDBJ whole genome shotgun (WGS) entry which is preliminary data.</text>
</comment>
<sequence length="257" mass="29143">MTNKIRATLLLAAFICSHLLIRNLWGETWTETLLALDNHSYVLHSLARWLFIYGPFVFFTLYIFRDEPVLAVLGLNSDRKDCYLTSALLCCVPMTLGYAYLSTDLNLSIAAVITGSVYPALFEEIIFRAILFGLLFRVCKWGFIPAAITTSLIFGFGHLYQSHDVISALMLFAFMAVAGSWFAWLYCECGYSIWYPMWMHLFMNATYGIFGMSGGAMGEASANIFKGLTIVLSLVYVYWLIKKGKPRAVTKQRLWKS</sequence>
<keyword evidence="1" id="KW-1133">Transmembrane helix</keyword>
<proteinExistence type="predicted"/>
<keyword evidence="3" id="KW-0482">Metalloprotease</keyword>